<sequence length="52" mass="5776">MWVGDFWAFSEFSAIAAGSLTSQARFLQLGILVLDRPVSLVRELSARFCGVR</sequence>
<organism evidence="1 2">
    <name type="scientific">Rubroshorea leprosula</name>
    <dbReference type="NCBI Taxonomy" id="152421"/>
    <lineage>
        <taxon>Eukaryota</taxon>
        <taxon>Viridiplantae</taxon>
        <taxon>Streptophyta</taxon>
        <taxon>Embryophyta</taxon>
        <taxon>Tracheophyta</taxon>
        <taxon>Spermatophyta</taxon>
        <taxon>Magnoliopsida</taxon>
        <taxon>eudicotyledons</taxon>
        <taxon>Gunneridae</taxon>
        <taxon>Pentapetalae</taxon>
        <taxon>rosids</taxon>
        <taxon>malvids</taxon>
        <taxon>Malvales</taxon>
        <taxon>Dipterocarpaceae</taxon>
        <taxon>Rubroshorea</taxon>
    </lineage>
</organism>
<accession>A0AAV5IKZ6</accession>
<dbReference type="AlphaFoldDB" id="A0AAV5IKZ6"/>
<proteinExistence type="predicted"/>
<keyword evidence="2" id="KW-1185">Reference proteome</keyword>
<dbReference type="Proteomes" id="UP001054252">
    <property type="component" value="Unassembled WGS sequence"/>
</dbReference>
<protein>
    <submittedName>
        <fullName evidence="1">Uncharacterized protein</fullName>
    </submittedName>
</protein>
<evidence type="ECO:0000313" key="1">
    <source>
        <dbReference type="EMBL" id="GKV02586.1"/>
    </source>
</evidence>
<dbReference type="EMBL" id="BPVZ01000019">
    <property type="protein sequence ID" value="GKV02586.1"/>
    <property type="molecule type" value="Genomic_DNA"/>
</dbReference>
<gene>
    <name evidence="1" type="ORF">SLEP1_g15008</name>
</gene>
<name>A0AAV5IKZ6_9ROSI</name>
<evidence type="ECO:0000313" key="2">
    <source>
        <dbReference type="Proteomes" id="UP001054252"/>
    </source>
</evidence>
<comment type="caution">
    <text evidence="1">The sequence shown here is derived from an EMBL/GenBank/DDBJ whole genome shotgun (WGS) entry which is preliminary data.</text>
</comment>
<reference evidence="1 2" key="1">
    <citation type="journal article" date="2021" name="Commun. Biol.">
        <title>The genome of Shorea leprosula (Dipterocarpaceae) highlights the ecological relevance of drought in aseasonal tropical rainforests.</title>
        <authorList>
            <person name="Ng K.K.S."/>
            <person name="Kobayashi M.J."/>
            <person name="Fawcett J.A."/>
            <person name="Hatakeyama M."/>
            <person name="Paape T."/>
            <person name="Ng C.H."/>
            <person name="Ang C.C."/>
            <person name="Tnah L.H."/>
            <person name="Lee C.T."/>
            <person name="Nishiyama T."/>
            <person name="Sese J."/>
            <person name="O'Brien M.J."/>
            <person name="Copetti D."/>
            <person name="Mohd Noor M.I."/>
            <person name="Ong R.C."/>
            <person name="Putra M."/>
            <person name="Sireger I.Z."/>
            <person name="Indrioko S."/>
            <person name="Kosugi Y."/>
            <person name="Izuno A."/>
            <person name="Isagi Y."/>
            <person name="Lee S.L."/>
            <person name="Shimizu K.K."/>
        </authorList>
    </citation>
    <scope>NUCLEOTIDE SEQUENCE [LARGE SCALE GENOMIC DNA]</scope>
    <source>
        <strain evidence="1">214</strain>
    </source>
</reference>